<protein>
    <submittedName>
        <fullName evidence="1">Uncharacterized protein</fullName>
    </submittedName>
</protein>
<organism evidence="1">
    <name type="scientific">Anguilla anguilla</name>
    <name type="common">European freshwater eel</name>
    <name type="synonym">Muraena anguilla</name>
    <dbReference type="NCBI Taxonomy" id="7936"/>
    <lineage>
        <taxon>Eukaryota</taxon>
        <taxon>Metazoa</taxon>
        <taxon>Chordata</taxon>
        <taxon>Craniata</taxon>
        <taxon>Vertebrata</taxon>
        <taxon>Euteleostomi</taxon>
        <taxon>Actinopterygii</taxon>
        <taxon>Neopterygii</taxon>
        <taxon>Teleostei</taxon>
        <taxon>Anguilliformes</taxon>
        <taxon>Anguillidae</taxon>
        <taxon>Anguilla</taxon>
    </lineage>
</organism>
<reference evidence="1" key="2">
    <citation type="journal article" date="2015" name="Fish Shellfish Immunol.">
        <title>Early steps in the European eel (Anguilla anguilla)-Vibrio vulnificus interaction in the gills: Role of the RtxA13 toxin.</title>
        <authorList>
            <person name="Callol A."/>
            <person name="Pajuelo D."/>
            <person name="Ebbesson L."/>
            <person name="Teles M."/>
            <person name="MacKenzie S."/>
            <person name="Amaro C."/>
        </authorList>
    </citation>
    <scope>NUCLEOTIDE SEQUENCE</scope>
</reference>
<accession>A0A0E9VVE1</accession>
<dbReference type="EMBL" id="GBXM01026555">
    <property type="protein sequence ID" value="JAH82022.1"/>
    <property type="molecule type" value="Transcribed_RNA"/>
</dbReference>
<name>A0A0E9VVE1_ANGAN</name>
<sequence>MLIAKLIKQLTGYFNVPSTRGGSCNYRLG</sequence>
<dbReference type="AlphaFoldDB" id="A0A0E9VVE1"/>
<proteinExistence type="predicted"/>
<evidence type="ECO:0000313" key="1">
    <source>
        <dbReference type="EMBL" id="JAH82022.1"/>
    </source>
</evidence>
<reference evidence="1" key="1">
    <citation type="submission" date="2014-11" db="EMBL/GenBank/DDBJ databases">
        <authorList>
            <person name="Amaro Gonzalez C."/>
        </authorList>
    </citation>
    <scope>NUCLEOTIDE SEQUENCE</scope>
</reference>